<dbReference type="PANTHER" id="PTHR31302:SF0">
    <property type="entry name" value="TRANSMEMBRANE PROTEIN WITH METALLOPHOSPHOESTERASE DOMAIN"/>
    <property type="match status" value="1"/>
</dbReference>
<dbReference type="SUPFAM" id="SSF56300">
    <property type="entry name" value="Metallo-dependent phosphatases"/>
    <property type="match status" value="1"/>
</dbReference>
<gene>
    <name evidence="3" type="ORF">ABID24_001245</name>
</gene>
<comment type="caution">
    <text evidence="3">The sequence shown here is derived from an EMBL/GenBank/DDBJ whole genome shotgun (WGS) entry which is preliminary data.</text>
</comment>
<dbReference type="InterPro" id="IPR051158">
    <property type="entry name" value="Metallophosphoesterase_sf"/>
</dbReference>
<feature type="transmembrane region" description="Helical" evidence="1">
    <location>
        <begin position="44"/>
        <end position="64"/>
    </location>
</feature>
<dbReference type="Gene3D" id="3.60.21.10">
    <property type="match status" value="1"/>
</dbReference>
<evidence type="ECO:0000313" key="3">
    <source>
        <dbReference type="EMBL" id="MET3750010.1"/>
    </source>
</evidence>
<dbReference type="InterPro" id="IPR029052">
    <property type="entry name" value="Metallo-depent_PP-like"/>
</dbReference>
<evidence type="ECO:0000259" key="2">
    <source>
        <dbReference type="Pfam" id="PF00149"/>
    </source>
</evidence>
<feature type="domain" description="Calcineurin-like phosphoesterase" evidence="2">
    <location>
        <begin position="153"/>
        <end position="317"/>
    </location>
</feature>
<keyword evidence="4" id="KW-1185">Reference proteome</keyword>
<accession>A0ABV2M0M1</accession>
<dbReference type="InterPro" id="IPR004843">
    <property type="entry name" value="Calcineurin-like_PHP"/>
</dbReference>
<feature type="transmembrane region" description="Helical" evidence="1">
    <location>
        <begin position="112"/>
        <end position="131"/>
    </location>
</feature>
<keyword evidence="1" id="KW-0812">Transmembrane</keyword>
<proteinExistence type="predicted"/>
<feature type="transmembrane region" description="Helical" evidence="1">
    <location>
        <begin position="76"/>
        <end position="100"/>
    </location>
</feature>
<keyword evidence="1" id="KW-0472">Membrane</keyword>
<dbReference type="RefSeq" id="WP_257464381.1">
    <property type="nucleotide sequence ID" value="NZ_JANJZT010000007.1"/>
</dbReference>
<dbReference type="EMBL" id="JBEPMJ010000007">
    <property type="protein sequence ID" value="MET3750010.1"/>
    <property type="molecule type" value="Genomic_DNA"/>
</dbReference>
<keyword evidence="1" id="KW-1133">Transmembrane helix</keyword>
<organism evidence="3 4">
    <name type="scientific">Blautia caecimuris</name>
    <dbReference type="NCBI Taxonomy" id="1796615"/>
    <lineage>
        <taxon>Bacteria</taxon>
        <taxon>Bacillati</taxon>
        <taxon>Bacillota</taxon>
        <taxon>Clostridia</taxon>
        <taxon>Lachnospirales</taxon>
        <taxon>Lachnospiraceae</taxon>
        <taxon>Blautia</taxon>
    </lineage>
</organism>
<protein>
    <submittedName>
        <fullName evidence="3">MPP superfamily phosphohydrolase</fullName>
    </submittedName>
</protein>
<dbReference type="PANTHER" id="PTHR31302">
    <property type="entry name" value="TRANSMEMBRANE PROTEIN WITH METALLOPHOSPHOESTERASE DOMAIN-RELATED"/>
    <property type="match status" value="1"/>
</dbReference>
<dbReference type="Pfam" id="PF00149">
    <property type="entry name" value="Metallophos"/>
    <property type="match status" value="1"/>
</dbReference>
<reference evidence="3 4" key="1">
    <citation type="submission" date="2024-06" db="EMBL/GenBank/DDBJ databases">
        <title>Genomic Encyclopedia of Type Strains, Phase IV (KMG-IV): sequencing the most valuable type-strain genomes for metagenomic binning, comparative biology and taxonomic classification.</title>
        <authorList>
            <person name="Goeker M."/>
        </authorList>
    </citation>
    <scope>NUCLEOTIDE SEQUENCE [LARGE SCALE GENOMIC DNA]</scope>
    <source>
        <strain evidence="3 4">DSM 29492</strain>
    </source>
</reference>
<evidence type="ECO:0000313" key="4">
    <source>
        <dbReference type="Proteomes" id="UP001549106"/>
    </source>
</evidence>
<evidence type="ECO:0000256" key="1">
    <source>
        <dbReference type="SAM" id="Phobius"/>
    </source>
</evidence>
<dbReference type="CDD" id="cd07385">
    <property type="entry name" value="MPP_YkuE_C"/>
    <property type="match status" value="1"/>
</dbReference>
<dbReference type="Proteomes" id="UP001549106">
    <property type="component" value="Unassembled WGS sequence"/>
</dbReference>
<name>A0ABV2M0M1_9FIRM</name>
<feature type="transmembrane region" description="Helical" evidence="1">
    <location>
        <begin position="17"/>
        <end position="38"/>
    </location>
</feature>
<sequence length="374" mass="41529">MNTAFGKILEKKIFKKVFSVVILLSSVVGAVMNSYAVWTLGVSTGVSCIIGIIYIVMGISALMQNQIMEKWRNKKLEMLMGIYSCFFIYDFMILLLWWIFSALFMVSGKAQAMGVFVLDILAVIIVALGYLHAKNIKYTAYSIPLGLRGNTCRIAMMSDIHLGVFVGEKHIQNIVDKVNRLEPDLVVICGDIIDVNNHILEDDEVLGRISSLFCKIKEKKGVFAVLGNHDPKADNKKFADFLRASNIQLLHNQVIQLEDFCLAGRTDASNNCRSSMESLAKEINSSLPVIVLDHNPSGIPEAVEFGADLVLSGHTHKGQFFPVTYFTKLANGKHYFYGHEQFGKTHAIISSGAGFFQLPVRIGTSNEIVDIHIS</sequence>